<sequence length="64" mass="7198">MSIKRIKLEDVEKSKGTTDKAVIDNMTETDISEGILADIDSPNLTDKELKEFKQVSKEGKNEKD</sequence>
<keyword evidence="2" id="KW-1185">Reference proteome</keyword>
<name>A0ABY7VBL4_9GAMM</name>
<organism evidence="1 2">
    <name type="scientific">Thalassomonas haliotis</name>
    <dbReference type="NCBI Taxonomy" id="485448"/>
    <lineage>
        <taxon>Bacteria</taxon>
        <taxon>Pseudomonadati</taxon>
        <taxon>Pseudomonadota</taxon>
        <taxon>Gammaproteobacteria</taxon>
        <taxon>Alteromonadales</taxon>
        <taxon>Colwelliaceae</taxon>
        <taxon>Thalassomonas</taxon>
    </lineage>
</organism>
<proteinExistence type="predicted"/>
<protein>
    <submittedName>
        <fullName evidence="1">Uncharacterized protein</fullName>
    </submittedName>
</protein>
<dbReference type="EMBL" id="CP059693">
    <property type="protein sequence ID" value="WDE11044.1"/>
    <property type="molecule type" value="Genomic_DNA"/>
</dbReference>
<dbReference type="Proteomes" id="UP001215231">
    <property type="component" value="Chromosome"/>
</dbReference>
<evidence type="ECO:0000313" key="2">
    <source>
        <dbReference type="Proteomes" id="UP001215231"/>
    </source>
</evidence>
<accession>A0ABY7VBL4</accession>
<reference evidence="1 2" key="1">
    <citation type="journal article" date="2022" name="Mar. Drugs">
        <title>Bioassay-Guided Fractionation Leads to the Detection of Cholic Acid Generated by the Rare Thalassomonas sp.</title>
        <authorList>
            <person name="Pheiffer F."/>
            <person name="Schneider Y.K."/>
            <person name="Hansen E.H."/>
            <person name="Andersen J.H."/>
            <person name="Isaksson J."/>
            <person name="Busche T."/>
            <person name="R C."/>
            <person name="Kalinowski J."/>
            <person name="Zyl L.V."/>
            <person name="Trindade M."/>
        </authorList>
    </citation>
    <scope>NUCLEOTIDE SEQUENCE [LARGE SCALE GENOMIC DNA]</scope>
    <source>
        <strain evidence="1 2">A5K-61T</strain>
    </source>
</reference>
<evidence type="ECO:0000313" key="1">
    <source>
        <dbReference type="EMBL" id="WDE11044.1"/>
    </source>
</evidence>
<gene>
    <name evidence="1" type="ORF">H3N35_22845</name>
</gene>
<dbReference type="RefSeq" id="WP_274051126.1">
    <property type="nucleotide sequence ID" value="NZ_CP059693.1"/>
</dbReference>